<evidence type="ECO:0000256" key="2">
    <source>
        <dbReference type="ARBA" id="ARBA00023015"/>
    </source>
</evidence>
<evidence type="ECO:0000313" key="9">
    <source>
        <dbReference type="EMBL" id="RHN77293.1"/>
    </source>
</evidence>
<feature type="compositionally biased region" description="Low complexity" evidence="6">
    <location>
        <begin position="33"/>
        <end position="44"/>
    </location>
</feature>
<dbReference type="PANTHER" id="PTHR45855:SF72">
    <property type="entry name" value="HELIX LOOP HELIX DNA-BINDING DOMAIN PROTEIN"/>
    <property type="match status" value="1"/>
</dbReference>
<evidence type="ECO:0000256" key="1">
    <source>
        <dbReference type="ARBA" id="ARBA00004123"/>
    </source>
</evidence>
<dbReference type="AlphaFoldDB" id="G7I3I4"/>
<dbReference type="EMBL" id="CM001217">
    <property type="protein sequence ID" value="AES59419.2"/>
    <property type="molecule type" value="Genomic_DNA"/>
</dbReference>
<gene>
    <name evidence="10" type="primary">11414235</name>
    <name evidence="8" type="ordered locus">MTR_1g019240</name>
    <name evidence="9" type="ORF">MtrunA17_Chr1g0153241</name>
</gene>
<dbReference type="EMBL" id="PSQE01000001">
    <property type="protein sequence ID" value="RHN77293.1"/>
    <property type="molecule type" value="Genomic_DNA"/>
</dbReference>
<evidence type="ECO:0000313" key="12">
    <source>
        <dbReference type="Proteomes" id="UP000265566"/>
    </source>
</evidence>
<dbReference type="PROSITE" id="PS50888">
    <property type="entry name" value="BHLH"/>
    <property type="match status" value="1"/>
</dbReference>
<dbReference type="HOGENOM" id="CLU_049108_1_0_1"/>
<proteinExistence type="predicted"/>
<reference evidence="9" key="5">
    <citation type="journal article" date="2018" name="Nat. Plants">
        <title>Whole-genome landscape of Medicago truncatula symbiotic genes.</title>
        <authorList>
            <person name="Pecrix Y."/>
            <person name="Gamas P."/>
            <person name="Carrere S."/>
        </authorList>
    </citation>
    <scope>NUCLEOTIDE SEQUENCE</scope>
    <source>
        <tissue evidence="9">Leaves</tissue>
    </source>
</reference>
<dbReference type="CDD" id="cd11445">
    <property type="entry name" value="bHLH_AtPIF_like"/>
    <property type="match status" value="1"/>
</dbReference>
<name>G7I3I4_MEDTR</name>
<evidence type="ECO:0000313" key="8">
    <source>
        <dbReference type="EMBL" id="AES59419.2"/>
    </source>
</evidence>
<reference evidence="8 11" key="2">
    <citation type="journal article" date="2014" name="BMC Genomics">
        <title>An improved genome release (version Mt4.0) for the model legume Medicago truncatula.</title>
        <authorList>
            <person name="Tang H."/>
            <person name="Krishnakumar V."/>
            <person name="Bidwell S."/>
            <person name="Rosen B."/>
            <person name="Chan A."/>
            <person name="Zhou S."/>
            <person name="Gentzbittel L."/>
            <person name="Childs K.L."/>
            <person name="Yandell M."/>
            <person name="Gundlach H."/>
            <person name="Mayer K.F."/>
            <person name="Schwartz D.C."/>
            <person name="Town C.D."/>
        </authorList>
    </citation>
    <scope>GENOME REANNOTATION</scope>
    <source>
        <strain evidence="10 11">cv. Jemalong A17</strain>
    </source>
</reference>
<dbReference type="InterPro" id="IPR031066">
    <property type="entry name" value="bHLH_ALC-like_plant"/>
</dbReference>
<accession>A0A0C3UJY2</accession>
<evidence type="ECO:0000256" key="6">
    <source>
        <dbReference type="SAM" id="MobiDB-lite"/>
    </source>
</evidence>
<evidence type="ECO:0000313" key="10">
    <source>
        <dbReference type="EnsemblPlants" id="AES59419"/>
    </source>
</evidence>
<dbReference type="Pfam" id="PF00010">
    <property type="entry name" value="HLH"/>
    <property type="match status" value="1"/>
</dbReference>
<keyword evidence="3 8" id="KW-0238">DNA-binding</keyword>
<keyword evidence="2" id="KW-0805">Transcription regulation</keyword>
<dbReference type="eggNOG" id="ENOG502QVNY">
    <property type="taxonomic scope" value="Eukaryota"/>
</dbReference>
<dbReference type="GO" id="GO:0005634">
    <property type="term" value="C:nucleus"/>
    <property type="evidence" value="ECO:0000318"/>
    <property type="project" value="GO_Central"/>
</dbReference>
<dbReference type="FunFam" id="4.10.280.10:FF:000004">
    <property type="entry name" value="Basic helix-loop-helix transcription factor"/>
    <property type="match status" value="1"/>
</dbReference>
<organism evidence="8 11">
    <name type="scientific">Medicago truncatula</name>
    <name type="common">Barrel medic</name>
    <name type="synonym">Medicago tribuloides</name>
    <dbReference type="NCBI Taxonomy" id="3880"/>
    <lineage>
        <taxon>Eukaryota</taxon>
        <taxon>Viridiplantae</taxon>
        <taxon>Streptophyta</taxon>
        <taxon>Embryophyta</taxon>
        <taxon>Tracheophyta</taxon>
        <taxon>Spermatophyta</taxon>
        <taxon>Magnoliopsida</taxon>
        <taxon>eudicotyledons</taxon>
        <taxon>Gunneridae</taxon>
        <taxon>Pentapetalae</taxon>
        <taxon>rosids</taxon>
        <taxon>fabids</taxon>
        <taxon>Fabales</taxon>
        <taxon>Fabaceae</taxon>
        <taxon>Papilionoideae</taxon>
        <taxon>50 kb inversion clade</taxon>
        <taxon>NPAAA clade</taxon>
        <taxon>Hologalegina</taxon>
        <taxon>IRL clade</taxon>
        <taxon>Trifolieae</taxon>
        <taxon>Medicago</taxon>
    </lineage>
</organism>
<evidence type="ECO:0000259" key="7">
    <source>
        <dbReference type="PROSITE" id="PS50888"/>
    </source>
</evidence>
<dbReference type="SUPFAM" id="SSF47459">
    <property type="entry name" value="HLH, helix-loop-helix DNA-binding domain"/>
    <property type="match status" value="1"/>
</dbReference>
<dbReference type="PANTHER" id="PTHR45855">
    <property type="entry name" value="TRANSCRIPTION FACTOR PIF1-RELATED"/>
    <property type="match status" value="1"/>
</dbReference>
<dbReference type="Proteomes" id="UP000002051">
    <property type="component" value="Unassembled WGS sequence"/>
</dbReference>
<keyword evidence="5" id="KW-0539">Nucleus</keyword>
<dbReference type="Gene3D" id="4.10.280.10">
    <property type="entry name" value="Helix-loop-helix DNA-binding domain"/>
    <property type="match status" value="1"/>
</dbReference>
<accession>G7I3I4</accession>
<dbReference type="GO" id="GO:0046983">
    <property type="term" value="F:protein dimerization activity"/>
    <property type="evidence" value="ECO:0007669"/>
    <property type="project" value="InterPro"/>
</dbReference>
<dbReference type="GO" id="GO:0003677">
    <property type="term" value="F:DNA binding"/>
    <property type="evidence" value="ECO:0007669"/>
    <property type="project" value="UniProtKB-KW"/>
</dbReference>
<evidence type="ECO:0000256" key="3">
    <source>
        <dbReference type="ARBA" id="ARBA00023125"/>
    </source>
</evidence>
<dbReference type="KEGG" id="mtr:11414235"/>
<keyword evidence="11" id="KW-1185">Reference proteome</keyword>
<keyword evidence="4" id="KW-0804">Transcription</keyword>
<dbReference type="SMART" id="SM00353">
    <property type="entry name" value="HLH"/>
    <property type="match status" value="1"/>
</dbReference>
<dbReference type="EnsemblPlants" id="AES59419">
    <property type="protein sequence ID" value="AES59419"/>
    <property type="gene ID" value="MTR_1g019240"/>
</dbReference>
<dbReference type="OrthoDB" id="690068at2759"/>
<dbReference type="InterPro" id="IPR011598">
    <property type="entry name" value="bHLH_dom"/>
</dbReference>
<feature type="compositionally biased region" description="Basic and acidic residues" evidence="6">
    <location>
        <begin position="91"/>
        <end position="105"/>
    </location>
</feature>
<evidence type="ECO:0000256" key="4">
    <source>
        <dbReference type="ARBA" id="ARBA00023163"/>
    </source>
</evidence>
<feature type="region of interest" description="Disordered" evidence="6">
    <location>
        <begin position="1"/>
        <end position="105"/>
    </location>
</feature>
<dbReference type="InterPro" id="IPR047265">
    <property type="entry name" value="PIF1-like_bHLH"/>
</dbReference>
<comment type="subcellular location">
    <subcellularLocation>
        <location evidence="1">Nucleus</location>
    </subcellularLocation>
</comment>
<evidence type="ECO:0000313" key="11">
    <source>
        <dbReference type="Proteomes" id="UP000002051"/>
    </source>
</evidence>
<feature type="domain" description="BHLH" evidence="7">
    <location>
        <begin position="91"/>
        <end position="140"/>
    </location>
</feature>
<dbReference type="PaxDb" id="3880-AES59419"/>
<sequence>MAGSSDDDIHQTHPSLVPPDSQDFSNIFNQLMDPSSSSSFNFSDPYPPNPSTISYPPPHFTSSSSAQNDEGSELPSSKAAPPPRSSSKRSRAAEFHNLSEKRRRSKINEKLKALQNLIPNSNKTDKASMLDEAIEYLKQLQLQVQMLMVRNGYSLHPMSLSGGSRPPTMFPQTELFNLDEGNSGFHNSNNAITPPTNNEYFARQAFSFPEQCSISNQSVILPSSTNIASFDTSSSFQTSIKDNFCNNMPQLILDTTRIGKTPSSDVS</sequence>
<dbReference type="Gramene" id="rna735">
    <property type="protein sequence ID" value="RHN77293.1"/>
    <property type="gene ID" value="gene735"/>
</dbReference>
<reference evidence="10" key="3">
    <citation type="submission" date="2015-04" db="UniProtKB">
        <authorList>
            <consortium name="EnsemblPlants"/>
        </authorList>
    </citation>
    <scope>IDENTIFICATION</scope>
    <source>
        <strain evidence="10">cv. Jemalong A17</strain>
    </source>
</reference>
<feature type="compositionally biased region" description="Pro residues" evidence="6">
    <location>
        <begin position="45"/>
        <end position="59"/>
    </location>
</feature>
<dbReference type="InterPro" id="IPR036638">
    <property type="entry name" value="HLH_DNA-bd_sf"/>
</dbReference>
<reference evidence="8 11" key="1">
    <citation type="journal article" date="2011" name="Nature">
        <title>The Medicago genome provides insight into the evolution of rhizobial symbioses.</title>
        <authorList>
            <person name="Young N.D."/>
            <person name="Debelle F."/>
            <person name="Oldroyd G.E."/>
            <person name="Geurts R."/>
            <person name="Cannon S.B."/>
            <person name="Udvardi M.K."/>
            <person name="Benedito V.A."/>
            <person name="Mayer K.F."/>
            <person name="Gouzy J."/>
            <person name="Schoof H."/>
            <person name="Van de Peer Y."/>
            <person name="Proost S."/>
            <person name="Cook D.R."/>
            <person name="Meyers B.C."/>
            <person name="Spannagl M."/>
            <person name="Cheung F."/>
            <person name="De Mita S."/>
            <person name="Krishnakumar V."/>
            <person name="Gundlach H."/>
            <person name="Zhou S."/>
            <person name="Mudge J."/>
            <person name="Bharti A.K."/>
            <person name="Murray J.D."/>
            <person name="Naoumkina M.A."/>
            <person name="Rosen B."/>
            <person name="Silverstein K.A."/>
            <person name="Tang H."/>
            <person name="Rombauts S."/>
            <person name="Zhao P.X."/>
            <person name="Zhou P."/>
            <person name="Barbe V."/>
            <person name="Bardou P."/>
            <person name="Bechner M."/>
            <person name="Bellec A."/>
            <person name="Berger A."/>
            <person name="Berges H."/>
            <person name="Bidwell S."/>
            <person name="Bisseling T."/>
            <person name="Choisne N."/>
            <person name="Couloux A."/>
            <person name="Denny R."/>
            <person name="Deshpande S."/>
            <person name="Dai X."/>
            <person name="Doyle J.J."/>
            <person name="Dudez A.M."/>
            <person name="Farmer A.D."/>
            <person name="Fouteau S."/>
            <person name="Franken C."/>
            <person name="Gibelin C."/>
            <person name="Gish J."/>
            <person name="Goldstein S."/>
            <person name="Gonzalez A.J."/>
            <person name="Green P.J."/>
            <person name="Hallab A."/>
            <person name="Hartog M."/>
            <person name="Hua A."/>
            <person name="Humphray S.J."/>
            <person name="Jeong D.H."/>
            <person name="Jing Y."/>
            <person name="Jocker A."/>
            <person name="Kenton S.M."/>
            <person name="Kim D.J."/>
            <person name="Klee K."/>
            <person name="Lai H."/>
            <person name="Lang C."/>
            <person name="Lin S."/>
            <person name="Macmil S.L."/>
            <person name="Magdelenat G."/>
            <person name="Matthews L."/>
            <person name="McCorrison J."/>
            <person name="Monaghan E.L."/>
            <person name="Mun J.H."/>
            <person name="Najar F.Z."/>
            <person name="Nicholson C."/>
            <person name="Noirot C."/>
            <person name="O'Bleness M."/>
            <person name="Paule C.R."/>
            <person name="Poulain J."/>
            <person name="Prion F."/>
            <person name="Qin B."/>
            <person name="Qu C."/>
            <person name="Retzel E.F."/>
            <person name="Riddle C."/>
            <person name="Sallet E."/>
            <person name="Samain S."/>
            <person name="Samson N."/>
            <person name="Sanders I."/>
            <person name="Saurat O."/>
            <person name="Scarpelli C."/>
            <person name="Schiex T."/>
            <person name="Segurens B."/>
            <person name="Severin A.J."/>
            <person name="Sherrier D.J."/>
            <person name="Shi R."/>
            <person name="Sims S."/>
            <person name="Singer S.R."/>
            <person name="Sinharoy S."/>
            <person name="Sterck L."/>
            <person name="Viollet A."/>
            <person name="Wang B.B."/>
            <person name="Wang K."/>
            <person name="Wang M."/>
            <person name="Wang X."/>
            <person name="Warfsmann J."/>
            <person name="Weissenbach J."/>
            <person name="White D.D."/>
            <person name="White J.D."/>
            <person name="Wiley G.B."/>
            <person name="Wincker P."/>
            <person name="Xing Y."/>
            <person name="Yang L."/>
            <person name="Yao Z."/>
            <person name="Ying F."/>
            <person name="Zhai J."/>
            <person name="Zhou L."/>
            <person name="Zuber A."/>
            <person name="Denarie J."/>
            <person name="Dixon R.A."/>
            <person name="May G.D."/>
            <person name="Schwartz D.C."/>
            <person name="Rogers J."/>
            <person name="Quetier F."/>
            <person name="Town C.D."/>
            <person name="Roe B.A."/>
        </authorList>
    </citation>
    <scope>NUCLEOTIDE SEQUENCE [LARGE SCALE GENOMIC DNA]</scope>
    <source>
        <strain evidence="8">A17</strain>
        <strain evidence="10 11">cv. Jemalong A17</strain>
    </source>
</reference>
<evidence type="ECO:0000256" key="5">
    <source>
        <dbReference type="ARBA" id="ARBA00023242"/>
    </source>
</evidence>
<reference evidence="12" key="4">
    <citation type="journal article" date="2018" name="Nat. Plants">
        <title>Whole-genome landscape of Medicago truncatula symbiotic genes.</title>
        <authorList>
            <person name="Pecrix Y."/>
            <person name="Staton S.E."/>
            <person name="Sallet E."/>
            <person name="Lelandais-Briere C."/>
            <person name="Moreau S."/>
            <person name="Carrere S."/>
            <person name="Blein T."/>
            <person name="Jardinaud M.F."/>
            <person name="Latrasse D."/>
            <person name="Zouine M."/>
            <person name="Zahm M."/>
            <person name="Kreplak J."/>
            <person name="Mayjonade B."/>
            <person name="Satge C."/>
            <person name="Perez M."/>
            <person name="Cauet S."/>
            <person name="Marande W."/>
            <person name="Chantry-Darmon C."/>
            <person name="Lopez-Roques C."/>
            <person name="Bouchez O."/>
            <person name="Berard A."/>
            <person name="Debelle F."/>
            <person name="Munos S."/>
            <person name="Bendahmane A."/>
            <person name="Berges H."/>
            <person name="Niebel A."/>
            <person name="Buitink J."/>
            <person name="Frugier F."/>
            <person name="Benhamed M."/>
            <person name="Crespi M."/>
            <person name="Gouzy J."/>
            <person name="Gamas P."/>
        </authorList>
    </citation>
    <scope>NUCLEOTIDE SEQUENCE [LARGE SCALE GENOMIC DNA]</scope>
    <source>
        <strain evidence="12">cv. Jemalong A17</strain>
    </source>
</reference>
<protein>
    <submittedName>
        <fullName evidence="8">Helix loop helix DNA-binding domain protein</fullName>
    </submittedName>
    <submittedName>
        <fullName evidence="9">Putative transcription factor bHLH family</fullName>
    </submittedName>
</protein>
<dbReference type="Proteomes" id="UP000265566">
    <property type="component" value="Chromosome 1"/>
</dbReference>
<feature type="compositionally biased region" description="Polar residues" evidence="6">
    <location>
        <begin position="60"/>
        <end position="69"/>
    </location>
</feature>